<evidence type="ECO:0000313" key="2">
    <source>
        <dbReference type="Proteomes" id="UP001642406"/>
    </source>
</evidence>
<comment type="caution">
    <text evidence="1">The sequence shown here is derived from an EMBL/GenBank/DDBJ whole genome shotgun (WGS) entry which is preliminary data.</text>
</comment>
<gene>
    <name evidence="1" type="ORF">SBRCBS47491_010149</name>
</gene>
<organism evidence="1 2">
    <name type="scientific">Sporothrix bragantina</name>
    <dbReference type="NCBI Taxonomy" id="671064"/>
    <lineage>
        <taxon>Eukaryota</taxon>
        <taxon>Fungi</taxon>
        <taxon>Dikarya</taxon>
        <taxon>Ascomycota</taxon>
        <taxon>Pezizomycotina</taxon>
        <taxon>Sordariomycetes</taxon>
        <taxon>Sordariomycetidae</taxon>
        <taxon>Ophiostomatales</taxon>
        <taxon>Ophiostomataceae</taxon>
        <taxon>Sporothrix</taxon>
    </lineage>
</organism>
<name>A0ABP0D065_9PEZI</name>
<keyword evidence="2" id="KW-1185">Reference proteome</keyword>
<dbReference type="InterPro" id="IPR025444">
    <property type="entry name" value="Monooxy_af470"/>
</dbReference>
<dbReference type="EMBL" id="CAWUHC010000208">
    <property type="protein sequence ID" value="CAK7237793.1"/>
    <property type="molecule type" value="Genomic_DNA"/>
</dbReference>
<sequence>MLSASDARPRAQFFSGNTRINFLRDALSLPTWLALGAFAQAGLCLVIPTQVAVLPAFLYLATNLIDFLLISQSVRANHRMDGVIVGKVSAQIPGSTTPSSEPLLAIKLAARSNHPLGTAHPHLVKIGGFFQQMIRHLDGNSQDYNYLGAQTYLGVERATANEIMVMVYFRDYAGLHKFAHTAEVHKTAWRYWNKEVMKDPVAGRQFSIMHETLQMPAHSWESIYINYHPTGIGATTFPVQTNSDDGIARTQWANPLVDASRNVLSTSKGRMAAGNGDEDLGYKTFQ</sequence>
<evidence type="ECO:0008006" key="3">
    <source>
        <dbReference type="Google" id="ProtNLM"/>
    </source>
</evidence>
<accession>A0ABP0D065</accession>
<evidence type="ECO:0000313" key="1">
    <source>
        <dbReference type="EMBL" id="CAK7237793.1"/>
    </source>
</evidence>
<dbReference type="Proteomes" id="UP001642406">
    <property type="component" value="Unassembled WGS sequence"/>
</dbReference>
<proteinExistence type="predicted"/>
<protein>
    <recommendedName>
        <fullName evidence="3">ABM domain-containing protein</fullName>
    </recommendedName>
</protein>
<reference evidence="1 2" key="1">
    <citation type="submission" date="2024-01" db="EMBL/GenBank/DDBJ databases">
        <authorList>
            <person name="Allen C."/>
            <person name="Tagirdzhanova G."/>
        </authorList>
    </citation>
    <scope>NUCLEOTIDE SEQUENCE [LARGE SCALE GENOMIC DNA]</scope>
</reference>
<dbReference type="Pfam" id="PF13826">
    <property type="entry name" value="Monooxy_af470-like"/>
    <property type="match status" value="1"/>
</dbReference>